<feature type="region of interest" description="Disordered" evidence="1">
    <location>
        <begin position="298"/>
        <end position="324"/>
    </location>
</feature>
<feature type="region of interest" description="Disordered" evidence="1">
    <location>
        <begin position="1"/>
        <end position="57"/>
    </location>
</feature>
<evidence type="ECO:0000313" key="2">
    <source>
        <dbReference type="EMBL" id="GAA2509707.1"/>
    </source>
</evidence>
<keyword evidence="3" id="KW-1185">Reference proteome</keyword>
<sequence>MASVTRSTAGQAEISAADDIDTHDPDARDSEAVGGVGGAGHAGSKHDPAGGVSTRPAAGRAAKLDQVCVEAVALARAAVVEVEPDAVGEHLGVVPEGERLVSHYFACGLPGYVGWRWSVTLTRVPRSKTVTVCETVLLPGDGALSPPPWVPWHERLQPGDLGVGDLLPTSPDDDRLEPAYLLSDDPAVEDVPWELGLGRVRVMTRLGRLETAQRWYDGEHGPQAPIATAAPKAARCGACGFYLPLAGALRQTFGVCGNVFAPDDGRVVSLDHGCGAHSEVLVEQIAVVEELPTVYDDSEVESVEVSRSAGSVSAEESEEPYGHG</sequence>
<dbReference type="EMBL" id="BAAARY010000001">
    <property type="protein sequence ID" value="GAA2509707.1"/>
    <property type="molecule type" value="Genomic_DNA"/>
</dbReference>
<evidence type="ECO:0000313" key="3">
    <source>
        <dbReference type="Proteomes" id="UP001499978"/>
    </source>
</evidence>
<dbReference type="InterPro" id="IPR021391">
    <property type="entry name" value="DUF3027"/>
</dbReference>
<dbReference type="Pfam" id="PF11228">
    <property type="entry name" value="DUF3027"/>
    <property type="match status" value="1"/>
</dbReference>
<protein>
    <recommendedName>
        <fullName evidence="4">DUF3027 domain-containing protein</fullName>
    </recommendedName>
</protein>
<dbReference type="Proteomes" id="UP001499978">
    <property type="component" value="Unassembled WGS sequence"/>
</dbReference>
<feature type="compositionally biased region" description="Polar residues" evidence="1">
    <location>
        <begin position="1"/>
        <end position="10"/>
    </location>
</feature>
<proteinExistence type="predicted"/>
<feature type="compositionally biased region" description="Basic and acidic residues" evidence="1">
    <location>
        <begin position="20"/>
        <end position="31"/>
    </location>
</feature>
<evidence type="ECO:0000256" key="1">
    <source>
        <dbReference type="SAM" id="MobiDB-lite"/>
    </source>
</evidence>
<evidence type="ECO:0008006" key="4">
    <source>
        <dbReference type="Google" id="ProtNLM"/>
    </source>
</evidence>
<feature type="compositionally biased region" description="Low complexity" evidence="1">
    <location>
        <begin position="303"/>
        <end position="314"/>
    </location>
</feature>
<accession>A0ABN3MVD4</accession>
<reference evidence="2 3" key="1">
    <citation type="journal article" date="2019" name="Int. J. Syst. Evol. Microbiol.">
        <title>The Global Catalogue of Microorganisms (GCM) 10K type strain sequencing project: providing services to taxonomists for standard genome sequencing and annotation.</title>
        <authorList>
            <consortium name="The Broad Institute Genomics Platform"/>
            <consortium name="The Broad Institute Genome Sequencing Center for Infectious Disease"/>
            <person name="Wu L."/>
            <person name="Ma J."/>
        </authorList>
    </citation>
    <scope>NUCLEOTIDE SEQUENCE [LARGE SCALE GENOMIC DNA]</scope>
    <source>
        <strain evidence="2 3">JCM 3367</strain>
    </source>
</reference>
<organism evidence="2 3">
    <name type="scientific">Pilimelia columellifera subsp. columellifera</name>
    <dbReference type="NCBI Taxonomy" id="706583"/>
    <lineage>
        <taxon>Bacteria</taxon>
        <taxon>Bacillati</taxon>
        <taxon>Actinomycetota</taxon>
        <taxon>Actinomycetes</taxon>
        <taxon>Micromonosporales</taxon>
        <taxon>Micromonosporaceae</taxon>
        <taxon>Pilimelia</taxon>
    </lineage>
</organism>
<name>A0ABN3MVD4_9ACTN</name>
<feature type="compositionally biased region" description="Acidic residues" evidence="1">
    <location>
        <begin position="315"/>
        <end position="324"/>
    </location>
</feature>
<comment type="caution">
    <text evidence="2">The sequence shown here is derived from an EMBL/GenBank/DDBJ whole genome shotgun (WGS) entry which is preliminary data.</text>
</comment>
<gene>
    <name evidence="2" type="ORF">GCM10010201_00280</name>
</gene>